<evidence type="ECO:0000256" key="1">
    <source>
        <dbReference type="SAM" id="Phobius"/>
    </source>
</evidence>
<proteinExistence type="predicted"/>
<keyword evidence="3" id="KW-1185">Reference proteome</keyword>
<feature type="transmembrane region" description="Helical" evidence="1">
    <location>
        <begin position="35"/>
        <end position="58"/>
    </location>
</feature>
<dbReference type="HOGENOM" id="CLU_1469088_0_0_1"/>
<dbReference type="AlphaFoldDB" id="N1QJ88"/>
<organism evidence="2 3">
    <name type="scientific">Sphaerulina musiva (strain SO2202)</name>
    <name type="common">Poplar stem canker fungus</name>
    <name type="synonym">Septoria musiva</name>
    <dbReference type="NCBI Taxonomy" id="692275"/>
    <lineage>
        <taxon>Eukaryota</taxon>
        <taxon>Fungi</taxon>
        <taxon>Dikarya</taxon>
        <taxon>Ascomycota</taxon>
        <taxon>Pezizomycotina</taxon>
        <taxon>Dothideomycetes</taxon>
        <taxon>Dothideomycetidae</taxon>
        <taxon>Mycosphaerellales</taxon>
        <taxon>Mycosphaerellaceae</taxon>
        <taxon>Sphaerulina</taxon>
    </lineage>
</organism>
<keyword evidence="1" id="KW-0812">Transmembrane</keyword>
<evidence type="ECO:0000313" key="3">
    <source>
        <dbReference type="Proteomes" id="UP000016931"/>
    </source>
</evidence>
<dbReference type="Proteomes" id="UP000016931">
    <property type="component" value="Unassembled WGS sequence"/>
</dbReference>
<dbReference type="OrthoDB" id="3643409at2759"/>
<evidence type="ECO:0000313" key="2">
    <source>
        <dbReference type="EMBL" id="EMF17255.1"/>
    </source>
</evidence>
<dbReference type="RefSeq" id="XP_016765376.1">
    <property type="nucleotide sequence ID" value="XM_016903582.1"/>
</dbReference>
<keyword evidence="1" id="KW-0472">Membrane</keyword>
<keyword evidence="1" id="KW-1133">Transmembrane helix</keyword>
<accession>N1QJ88</accession>
<sequence length="184" mass="19842">MSTTDTTTSSNQDNTSGLNGALSGLGDGIHVSSGAIAAIVILLVLALIGLIVACAYAFGGFKRCCSCCGRNNSRKKRLSQLPVYSDRGYLDERDKLPAWNASLARGTEVQGLSRMASVKQGIFGRKRASDGHSMLLDNNSPYNSARNSQLTTHSQLASPGMATPYMMESSEQKSRFSIWKEQQR</sequence>
<dbReference type="EMBL" id="KB456260">
    <property type="protein sequence ID" value="EMF17255.1"/>
    <property type="molecule type" value="Genomic_DNA"/>
</dbReference>
<dbReference type="GeneID" id="27900719"/>
<gene>
    <name evidence="2" type="ORF">SEPMUDRAFT_146332</name>
</gene>
<name>N1QJ88_SPHMS</name>
<protein>
    <submittedName>
        <fullName evidence="2">Uncharacterized protein</fullName>
    </submittedName>
</protein>
<reference evidence="2 3" key="1">
    <citation type="journal article" date="2012" name="PLoS Pathog.">
        <title>Diverse lifestyles and strategies of plant pathogenesis encoded in the genomes of eighteen Dothideomycetes fungi.</title>
        <authorList>
            <person name="Ohm R.A."/>
            <person name="Feau N."/>
            <person name="Henrissat B."/>
            <person name="Schoch C.L."/>
            <person name="Horwitz B.A."/>
            <person name="Barry K.W."/>
            <person name="Condon B.J."/>
            <person name="Copeland A.C."/>
            <person name="Dhillon B."/>
            <person name="Glaser F."/>
            <person name="Hesse C.N."/>
            <person name="Kosti I."/>
            <person name="LaButti K."/>
            <person name="Lindquist E.A."/>
            <person name="Lucas S."/>
            <person name="Salamov A.A."/>
            <person name="Bradshaw R.E."/>
            <person name="Ciuffetti L."/>
            <person name="Hamelin R.C."/>
            <person name="Kema G.H.J."/>
            <person name="Lawrence C."/>
            <person name="Scott J.A."/>
            <person name="Spatafora J.W."/>
            <person name="Turgeon B.G."/>
            <person name="de Wit P.J.G.M."/>
            <person name="Zhong S."/>
            <person name="Goodwin S.B."/>
            <person name="Grigoriev I.V."/>
        </authorList>
    </citation>
    <scope>NUCLEOTIDE SEQUENCE [LARGE SCALE GENOMIC DNA]</scope>
    <source>
        <strain evidence="2 3">SO2202</strain>
    </source>
</reference>